<evidence type="ECO:0000256" key="3">
    <source>
        <dbReference type="ARBA" id="ARBA00038471"/>
    </source>
</evidence>
<dbReference type="SUPFAM" id="SSF101148">
    <property type="entry name" value="Plant invertase/pectin methylesterase inhibitor"/>
    <property type="match status" value="1"/>
</dbReference>
<feature type="domain" description="Pectinesterase inhibitor" evidence="5">
    <location>
        <begin position="30"/>
        <end position="177"/>
    </location>
</feature>
<dbReference type="OMA" id="KSCKHEF"/>
<evidence type="ECO:0000313" key="7">
    <source>
        <dbReference type="Proteomes" id="UP000030748"/>
    </source>
</evidence>
<reference evidence="6 7" key="1">
    <citation type="journal article" date="2013" name="Proc. Natl. Acad. Sci. U.S.A.">
        <title>Fine-scale variation in meiotic recombination in Mimulus inferred from population shotgun sequencing.</title>
        <authorList>
            <person name="Hellsten U."/>
            <person name="Wright K.M."/>
            <person name="Jenkins J."/>
            <person name="Shu S."/>
            <person name="Yuan Y."/>
            <person name="Wessler S.R."/>
            <person name="Schmutz J."/>
            <person name="Willis J.H."/>
            <person name="Rokhsar D.S."/>
        </authorList>
    </citation>
    <scope>NUCLEOTIDE SEQUENCE [LARGE SCALE GENOMIC DNA]</scope>
    <source>
        <strain evidence="7">cv. DUN x IM62</strain>
    </source>
</reference>
<gene>
    <name evidence="6" type="ORF">MIMGU_mgv1a023127mg</name>
</gene>
<proteinExistence type="inferred from homology"/>
<evidence type="ECO:0000256" key="1">
    <source>
        <dbReference type="ARBA" id="ARBA00022729"/>
    </source>
</evidence>
<accession>A0A022PU70</accession>
<dbReference type="PANTHER" id="PTHR36710:SF8">
    <property type="entry name" value="PECTINESTERASE INHIBITOR-LIKE"/>
    <property type="match status" value="1"/>
</dbReference>
<dbReference type="Pfam" id="PF04043">
    <property type="entry name" value="PMEI"/>
    <property type="match status" value="1"/>
</dbReference>
<dbReference type="CDD" id="cd15797">
    <property type="entry name" value="PMEI"/>
    <property type="match status" value="1"/>
</dbReference>
<evidence type="ECO:0000256" key="2">
    <source>
        <dbReference type="ARBA" id="ARBA00023157"/>
    </source>
</evidence>
<feature type="chain" id="PRO_5001503570" description="Pectinesterase inhibitor domain-containing protein" evidence="4">
    <location>
        <begin position="25"/>
        <end position="194"/>
    </location>
</feature>
<feature type="signal peptide" evidence="4">
    <location>
        <begin position="1"/>
        <end position="24"/>
    </location>
</feature>
<dbReference type="InterPro" id="IPR034086">
    <property type="entry name" value="PMEI_plant"/>
</dbReference>
<dbReference type="InterPro" id="IPR035513">
    <property type="entry name" value="Invertase/methylesterase_inhib"/>
</dbReference>
<dbReference type="AlphaFoldDB" id="A0A022PU70"/>
<keyword evidence="7" id="KW-1185">Reference proteome</keyword>
<dbReference type="NCBIfam" id="TIGR01614">
    <property type="entry name" value="PME_inhib"/>
    <property type="match status" value="1"/>
</dbReference>
<evidence type="ECO:0000313" key="6">
    <source>
        <dbReference type="EMBL" id="EYU19059.1"/>
    </source>
</evidence>
<dbReference type="KEGG" id="egt:105948698"/>
<organism evidence="6 7">
    <name type="scientific">Erythranthe guttata</name>
    <name type="common">Yellow monkey flower</name>
    <name type="synonym">Mimulus guttatus</name>
    <dbReference type="NCBI Taxonomy" id="4155"/>
    <lineage>
        <taxon>Eukaryota</taxon>
        <taxon>Viridiplantae</taxon>
        <taxon>Streptophyta</taxon>
        <taxon>Embryophyta</taxon>
        <taxon>Tracheophyta</taxon>
        <taxon>Spermatophyta</taxon>
        <taxon>Magnoliopsida</taxon>
        <taxon>eudicotyledons</taxon>
        <taxon>Gunneridae</taxon>
        <taxon>Pentapetalae</taxon>
        <taxon>asterids</taxon>
        <taxon>lamiids</taxon>
        <taxon>Lamiales</taxon>
        <taxon>Phrymaceae</taxon>
        <taxon>Erythranthe</taxon>
    </lineage>
</organism>
<keyword evidence="1 4" id="KW-0732">Signal</keyword>
<dbReference type="GO" id="GO:0046910">
    <property type="term" value="F:pectinesterase inhibitor activity"/>
    <property type="evidence" value="ECO:0007669"/>
    <property type="project" value="InterPro"/>
</dbReference>
<dbReference type="EMBL" id="KI632305">
    <property type="protein sequence ID" value="EYU19059.1"/>
    <property type="molecule type" value="Genomic_DNA"/>
</dbReference>
<dbReference type="OrthoDB" id="764172at2759"/>
<evidence type="ECO:0000259" key="5">
    <source>
        <dbReference type="SMART" id="SM00856"/>
    </source>
</evidence>
<protein>
    <recommendedName>
        <fullName evidence="5">Pectinesterase inhibitor domain-containing protein</fullName>
    </recommendedName>
</protein>
<dbReference type="SMART" id="SM00856">
    <property type="entry name" value="PMEI"/>
    <property type="match status" value="1"/>
</dbReference>
<dbReference type="InterPro" id="IPR052421">
    <property type="entry name" value="PCW_Enzyme_Inhibitor"/>
</dbReference>
<dbReference type="Proteomes" id="UP000030748">
    <property type="component" value="Unassembled WGS sequence"/>
</dbReference>
<name>A0A022PU70_ERYGU</name>
<evidence type="ECO:0000256" key="4">
    <source>
        <dbReference type="SAM" id="SignalP"/>
    </source>
</evidence>
<dbReference type="PANTHER" id="PTHR36710">
    <property type="entry name" value="PECTINESTERASE INHIBITOR-LIKE"/>
    <property type="match status" value="1"/>
</dbReference>
<comment type="similarity">
    <text evidence="3">Belongs to the PMEI family.</text>
</comment>
<keyword evidence="2" id="KW-1015">Disulfide bond</keyword>
<dbReference type="InterPro" id="IPR006501">
    <property type="entry name" value="Pectinesterase_inhib_dom"/>
</dbReference>
<sequence>MAYYLHKIIFVALVVAIAVPSSLGRREKSDLENDLRDLCSQTNKTKKCWNIIKSEFSRFSDADGNKGVAGVVIDLAIAKSDEIHDKLNQLYDDSKNDELKEKYLSCSKNYNDASRNLDLARRNLDSDDYRNISVQIDDTSDELKSCKHEFKKDSFDPAHIRNRNKEFKIYVEIVKVATDRLLQENDQPQEGNIN</sequence>
<dbReference type="Gene3D" id="1.20.140.40">
    <property type="entry name" value="Invertase/pectin methylesterase inhibitor family protein"/>
    <property type="match status" value="1"/>
</dbReference>
<dbReference type="STRING" id="4155.A0A022PU70"/>